<keyword evidence="1" id="KW-0812">Transmembrane</keyword>
<proteinExistence type="predicted"/>
<evidence type="ECO:0000256" key="1">
    <source>
        <dbReference type="SAM" id="Phobius"/>
    </source>
</evidence>
<comment type="caution">
    <text evidence="2">The sequence shown here is derived from an EMBL/GenBank/DDBJ whole genome shotgun (WGS) entry which is preliminary data.</text>
</comment>
<dbReference type="EMBL" id="MVII01000008">
    <property type="protein sequence ID" value="ORB59320.1"/>
    <property type="molecule type" value="Genomic_DNA"/>
</dbReference>
<keyword evidence="1" id="KW-1133">Transmembrane helix</keyword>
<reference evidence="2 3" key="1">
    <citation type="submission" date="2016-12" db="EMBL/GenBank/DDBJ databases">
        <title>The new phylogeny of genus Mycobacterium.</title>
        <authorList>
            <person name="Tortoli E."/>
            <person name="Trovato A."/>
            <person name="Cirillo D.M."/>
        </authorList>
    </citation>
    <scope>NUCLEOTIDE SEQUENCE [LARGE SCALE GENOMIC DNA]</scope>
    <source>
        <strain evidence="2 3">CCUG 66554</strain>
    </source>
</reference>
<evidence type="ECO:0008006" key="4">
    <source>
        <dbReference type="Google" id="ProtNLM"/>
    </source>
</evidence>
<evidence type="ECO:0000313" key="2">
    <source>
        <dbReference type="EMBL" id="ORB59320.1"/>
    </source>
</evidence>
<dbReference type="KEGG" id="msao:MYCSP_20560"/>
<sequence>MQFLTFLMGVWFTPQGPIGLMINHDFPMHSTHEMYRASFYAFGVIPVGVNGWHALFHLATGVALLIGARTRIGAIRYAAVVALLYWAMVAVCILGGMAVCSVMAVDTVGNWVHSSEGLILAMIAAYGLVSSDEHAAVPAT</sequence>
<evidence type="ECO:0000313" key="3">
    <source>
        <dbReference type="Proteomes" id="UP000192434"/>
    </source>
</evidence>
<name>A0A1S4W576_9MYCO</name>
<dbReference type="Pfam" id="PF14325">
    <property type="entry name" value="DUF4383"/>
    <property type="match status" value="1"/>
</dbReference>
<dbReference type="Proteomes" id="UP000192434">
    <property type="component" value="Unassembled WGS sequence"/>
</dbReference>
<dbReference type="STRING" id="1578165.BKG68_15615"/>
<keyword evidence="1" id="KW-0472">Membrane</keyword>
<feature type="transmembrane region" description="Helical" evidence="1">
    <location>
        <begin position="78"/>
        <end position="105"/>
    </location>
</feature>
<organism evidence="2 3">
    <name type="scientific">Mycobacteroides saopaulense</name>
    <dbReference type="NCBI Taxonomy" id="1578165"/>
    <lineage>
        <taxon>Bacteria</taxon>
        <taxon>Bacillati</taxon>
        <taxon>Actinomycetota</taxon>
        <taxon>Actinomycetes</taxon>
        <taxon>Mycobacteriales</taxon>
        <taxon>Mycobacteriaceae</taxon>
        <taxon>Mycobacteroides</taxon>
    </lineage>
</organism>
<accession>A0A1S4W576</accession>
<feature type="transmembrane region" description="Helical" evidence="1">
    <location>
        <begin position="37"/>
        <end position="66"/>
    </location>
</feature>
<gene>
    <name evidence="2" type="ORF">BST43_08175</name>
</gene>
<dbReference type="AlphaFoldDB" id="A0A1S4W576"/>
<protein>
    <recommendedName>
        <fullName evidence="4">DUF4383 domain-containing protein</fullName>
    </recommendedName>
</protein>